<reference evidence="3" key="1">
    <citation type="journal article" date="2021" name="Sci. Adv.">
        <title>The American lobster genome reveals insights on longevity, neural, and immune adaptations.</title>
        <authorList>
            <person name="Polinski J.M."/>
            <person name="Zimin A.V."/>
            <person name="Clark K.F."/>
            <person name="Kohn A.B."/>
            <person name="Sadowski N."/>
            <person name="Timp W."/>
            <person name="Ptitsyn A."/>
            <person name="Khanna P."/>
            <person name="Romanova D.Y."/>
            <person name="Williams P."/>
            <person name="Greenwood S.J."/>
            <person name="Moroz L.L."/>
            <person name="Walt D.R."/>
            <person name="Bodnar A.G."/>
        </authorList>
    </citation>
    <scope>NUCLEOTIDE SEQUENCE</scope>
    <source>
        <strain evidence="3">GMGI-L3</strain>
    </source>
</reference>
<dbReference type="PROSITE" id="PS50174">
    <property type="entry name" value="G_PATCH"/>
    <property type="match status" value="1"/>
</dbReference>
<organism evidence="3 4">
    <name type="scientific">Homarus americanus</name>
    <name type="common">American lobster</name>
    <dbReference type="NCBI Taxonomy" id="6706"/>
    <lineage>
        <taxon>Eukaryota</taxon>
        <taxon>Metazoa</taxon>
        <taxon>Ecdysozoa</taxon>
        <taxon>Arthropoda</taxon>
        <taxon>Crustacea</taxon>
        <taxon>Multicrustacea</taxon>
        <taxon>Malacostraca</taxon>
        <taxon>Eumalacostraca</taxon>
        <taxon>Eucarida</taxon>
        <taxon>Decapoda</taxon>
        <taxon>Pleocyemata</taxon>
        <taxon>Astacidea</taxon>
        <taxon>Nephropoidea</taxon>
        <taxon>Nephropidae</taxon>
        <taxon>Homarus</taxon>
    </lineage>
</organism>
<name>A0A8J5J9S1_HOMAM</name>
<feature type="compositionally biased region" description="Basic and acidic residues" evidence="1">
    <location>
        <begin position="336"/>
        <end position="347"/>
    </location>
</feature>
<feature type="compositionally biased region" description="Basic and acidic residues" evidence="1">
    <location>
        <begin position="354"/>
        <end position="373"/>
    </location>
</feature>
<dbReference type="SUPFAM" id="SSF48403">
    <property type="entry name" value="Ankyrin repeat"/>
    <property type="match status" value="1"/>
</dbReference>
<dbReference type="Proteomes" id="UP000747542">
    <property type="component" value="Unassembled WGS sequence"/>
</dbReference>
<dbReference type="SMART" id="SM00248">
    <property type="entry name" value="ANK"/>
    <property type="match status" value="2"/>
</dbReference>
<accession>A0A8J5J9S1</accession>
<dbReference type="InterPro" id="IPR000467">
    <property type="entry name" value="G_patch_dom"/>
</dbReference>
<dbReference type="AlphaFoldDB" id="A0A8J5J9S1"/>
<keyword evidence="4" id="KW-1185">Reference proteome</keyword>
<dbReference type="EMBL" id="JAHLQT010046319">
    <property type="protein sequence ID" value="KAG7153618.1"/>
    <property type="molecule type" value="Genomic_DNA"/>
</dbReference>
<gene>
    <name evidence="3" type="primary">Gpan1-L</name>
    <name evidence="3" type="ORF">Hamer_G009264</name>
</gene>
<feature type="domain" description="G-patch" evidence="2">
    <location>
        <begin position="267"/>
        <end position="313"/>
    </location>
</feature>
<dbReference type="SMART" id="SM00443">
    <property type="entry name" value="G_patch"/>
    <property type="match status" value="1"/>
</dbReference>
<dbReference type="Gene3D" id="1.25.40.20">
    <property type="entry name" value="Ankyrin repeat-containing domain"/>
    <property type="match status" value="1"/>
</dbReference>
<evidence type="ECO:0000313" key="4">
    <source>
        <dbReference type="Proteomes" id="UP000747542"/>
    </source>
</evidence>
<comment type="caution">
    <text evidence="3">The sequence shown here is derived from an EMBL/GenBank/DDBJ whole genome shotgun (WGS) entry which is preliminary data.</text>
</comment>
<dbReference type="GO" id="GO:0003676">
    <property type="term" value="F:nucleic acid binding"/>
    <property type="evidence" value="ECO:0007669"/>
    <property type="project" value="InterPro"/>
</dbReference>
<dbReference type="Pfam" id="PF01585">
    <property type="entry name" value="G-patch"/>
    <property type="match status" value="1"/>
</dbReference>
<proteinExistence type="predicted"/>
<evidence type="ECO:0000259" key="2">
    <source>
        <dbReference type="PROSITE" id="PS50174"/>
    </source>
</evidence>
<dbReference type="InterPro" id="IPR039146">
    <property type="entry name" value="GPANK1"/>
</dbReference>
<feature type="region of interest" description="Disordered" evidence="1">
    <location>
        <begin position="336"/>
        <end position="373"/>
    </location>
</feature>
<protein>
    <submittedName>
        <fullName evidence="3">G patch domain and ankyrin repeat-containing protein 1-like</fullName>
    </submittedName>
</protein>
<dbReference type="Pfam" id="PF12796">
    <property type="entry name" value="Ank_2"/>
    <property type="match status" value="1"/>
</dbReference>
<feature type="region of interest" description="Disordered" evidence="1">
    <location>
        <begin position="65"/>
        <end position="105"/>
    </location>
</feature>
<dbReference type="PANTHER" id="PTHR20923">
    <property type="entry name" value="BAT4 PROTEIN-RELATED"/>
    <property type="match status" value="1"/>
</dbReference>
<dbReference type="InterPro" id="IPR036770">
    <property type="entry name" value="Ankyrin_rpt-contain_sf"/>
</dbReference>
<evidence type="ECO:0000256" key="1">
    <source>
        <dbReference type="SAM" id="MobiDB-lite"/>
    </source>
</evidence>
<dbReference type="InterPro" id="IPR002110">
    <property type="entry name" value="Ankyrin_rpt"/>
</dbReference>
<dbReference type="PANTHER" id="PTHR20923:SF1">
    <property type="entry name" value="G PATCH DOMAIN AND ANKYRIN REPEAT-CONTAINING PROTEIN 1"/>
    <property type="match status" value="1"/>
</dbReference>
<sequence>MDNTDHLHPNWKALATAHMKWKVFVQAQPEIPLEQKEKQKKIYMSLDGEDAKKFYEELVEDCSHPSSSVDHKQLEIGNSERAPNLDKDDCDEVEENSNQKWYSGKKECPQSIHKAMKFAQNNDSVNLREMVTNGFNVNAKDEYGWSLLMVSACAGAKDAVQLLLEHKARTGARDSKGNTAIYLATMKGHRKIVDMLINCSKKKDSNYQSPEDVNVVHLKKKSLTEEFFCDICQKTIKESTKIQHETSIVHQFKLGMGANKTMYGIPPSNKGYQLLVNQGWDTEKGLGPQSSGTKFPVKTVLKRDREGLGNVKKDIARVTHFGPADTDAVERVCKPGERVERHNTLSRRERKKQKTEDQRKEIEIRRMLNEPDY</sequence>
<evidence type="ECO:0000313" key="3">
    <source>
        <dbReference type="EMBL" id="KAG7153618.1"/>
    </source>
</evidence>